<keyword evidence="8 13" id="KW-0067">ATP-binding</keyword>
<dbReference type="Gene3D" id="1.10.1160.10">
    <property type="entry name" value="Glutamyl-trna Synthetase, Domain 2"/>
    <property type="match status" value="1"/>
</dbReference>
<evidence type="ECO:0000259" key="16">
    <source>
        <dbReference type="Pfam" id="PF00749"/>
    </source>
</evidence>
<proteinExistence type="inferred from homology"/>
<dbReference type="GO" id="GO:0005829">
    <property type="term" value="C:cytosol"/>
    <property type="evidence" value="ECO:0007669"/>
    <property type="project" value="TreeGrafter"/>
</dbReference>
<dbReference type="HAMAP" id="MF_02076">
    <property type="entry name" value="Glu_tRNA_synth_type2"/>
    <property type="match status" value="1"/>
</dbReference>
<feature type="compositionally biased region" description="Low complexity" evidence="14">
    <location>
        <begin position="725"/>
        <end position="734"/>
    </location>
</feature>
<dbReference type="PANTHER" id="PTHR43097:SF5">
    <property type="entry name" value="GLUTAMATE--TRNA LIGASE"/>
    <property type="match status" value="1"/>
</dbReference>
<dbReference type="SUPFAM" id="SSF47616">
    <property type="entry name" value="GST C-terminal domain-like"/>
    <property type="match status" value="1"/>
</dbReference>
<dbReference type="FunFam" id="2.40.240.10:FF:000004">
    <property type="entry name" value="Glutamyl-tRNA synthetase, cytoplasmic"/>
    <property type="match status" value="1"/>
</dbReference>
<keyword evidence="5" id="KW-0597">Phosphoprotein</keyword>
<evidence type="ECO:0000313" key="19">
    <source>
        <dbReference type="EMBL" id="KAF9792109.1"/>
    </source>
</evidence>
<dbReference type="AlphaFoldDB" id="A0A9P6HP62"/>
<dbReference type="Gene3D" id="3.40.50.620">
    <property type="entry name" value="HUPs"/>
    <property type="match status" value="1"/>
</dbReference>
<comment type="caution">
    <text evidence="19">The sequence shown here is derived from an EMBL/GenBank/DDBJ whole genome shotgun (WGS) entry which is preliminary data.</text>
</comment>
<keyword evidence="9 13" id="KW-0648">Protein biosynthesis</keyword>
<dbReference type="OrthoDB" id="10250478at2759"/>
<dbReference type="InterPro" id="IPR004526">
    <property type="entry name" value="Glu-tRNA-synth_arc/euk"/>
</dbReference>
<feature type="domain" description="Glutathione S-transferase C-terminal" evidence="15">
    <location>
        <begin position="83"/>
        <end position="144"/>
    </location>
</feature>
<dbReference type="GO" id="GO:0010494">
    <property type="term" value="C:cytoplasmic stress granule"/>
    <property type="evidence" value="ECO:0007669"/>
    <property type="project" value="UniProtKB-ARBA"/>
</dbReference>
<evidence type="ECO:0000256" key="5">
    <source>
        <dbReference type="ARBA" id="ARBA00022553"/>
    </source>
</evidence>
<evidence type="ECO:0000256" key="13">
    <source>
        <dbReference type="RuleBase" id="RU363037"/>
    </source>
</evidence>
<reference evidence="19" key="2">
    <citation type="submission" date="2020-11" db="EMBL/GenBank/DDBJ databases">
        <authorList>
            <consortium name="DOE Joint Genome Institute"/>
            <person name="Kuo A."/>
            <person name="Miyauchi S."/>
            <person name="Kiss E."/>
            <person name="Drula E."/>
            <person name="Kohler A."/>
            <person name="Sanchez-Garcia M."/>
            <person name="Andreopoulos B."/>
            <person name="Barry K.W."/>
            <person name="Bonito G."/>
            <person name="Buee M."/>
            <person name="Carver A."/>
            <person name="Chen C."/>
            <person name="Cichocki N."/>
            <person name="Clum A."/>
            <person name="Culley D."/>
            <person name="Crous P.W."/>
            <person name="Fauchery L."/>
            <person name="Girlanda M."/>
            <person name="Hayes R."/>
            <person name="Keri Z."/>
            <person name="Labutti K."/>
            <person name="Lipzen A."/>
            <person name="Lombard V."/>
            <person name="Magnuson J."/>
            <person name="Maillard F."/>
            <person name="Morin E."/>
            <person name="Murat C."/>
            <person name="Nolan M."/>
            <person name="Ohm R."/>
            <person name="Pangilinan J."/>
            <person name="Pereira M."/>
            <person name="Perotto S."/>
            <person name="Peter M."/>
            <person name="Riley R."/>
            <person name="Sitrit Y."/>
            <person name="Stielow B."/>
            <person name="Szollosi G."/>
            <person name="Zifcakova L."/>
            <person name="Stursova M."/>
            <person name="Spatafora J.W."/>
            <person name="Tedersoo L."/>
            <person name="Vaario L.-M."/>
            <person name="Yamada A."/>
            <person name="Yan M."/>
            <person name="Wang P."/>
            <person name="Xu J."/>
            <person name="Bruns T."/>
            <person name="Baldrian P."/>
            <person name="Vilgalys R."/>
            <person name="Henrissat B."/>
            <person name="Grigoriev I.V."/>
            <person name="Hibbett D."/>
            <person name="Nagy L.G."/>
            <person name="Martin F.M."/>
        </authorList>
    </citation>
    <scope>NUCLEOTIDE SEQUENCE</scope>
    <source>
        <strain evidence="19">UH-Tt-Lm1</strain>
    </source>
</reference>
<dbReference type="EMBL" id="WIUZ02000001">
    <property type="protein sequence ID" value="KAF9792109.1"/>
    <property type="molecule type" value="Genomic_DNA"/>
</dbReference>
<dbReference type="Proteomes" id="UP000736335">
    <property type="component" value="Unassembled WGS sequence"/>
</dbReference>
<dbReference type="FunFam" id="1.10.1160.10:FF:000001">
    <property type="entry name" value="Glutamine--tRNA ligase"/>
    <property type="match status" value="1"/>
</dbReference>
<dbReference type="Gene3D" id="2.40.240.10">
    <property type="entry name" value="Ribosomal Protein L25, Chain P"/>
    <property type="match status" value="1"/>
</dbReference>
<evidence type="ECO:0000256" key="12">
    <source>
        <dbReference type="ARBA" id="ARBA00048351"/>
    </source>
</evidence>
<feature type="domain" description="tRNA synthetases class I (E and Q) anti-codon binding" evidence="18">
    <location>
        <begin position="598"/>
        <end position="674"/>
    </location>
</feature>
<dbReference type="FunFam" id="3.40.50.620:FF:000070">
    <property type="entry name" value="Bifunctional glutamate/proline--tRNA ligase"/>
    <property type="match status" value="1"/>
</dbReference>
<dbReference type="Gene3D" id="3.90.800.10">
    <property type="entry name" value="Glutamyl-tRNA Synthetase, Domain 3"/>
    <property type="match status" value="1"/>
</dbReference>
<dbReference type="InterPro" id="IPR036282">
    <property type="entry name" value="Glutathione-S-Trfase_C_sf"/>
</dbReference>
<dbReference type="InterPro" id="IPR049437">
    <property type="entry name" value="tRNA-synt_1c_C2"/>
</dbReference>
<evidence type="ECO:0000256" key="9">
    <source>
        <dbReference type="ARBA" id="ARBA00022917"/>
    </source>
</evidence>
<dbReference type="InterPro" id="IPR001412">
    <property type="entry name" value="aa-tRNA-synth_I_CS"/>
</dbReference>
<evidence type="ECO:0000256" key="14">
    <source>
        <dbReference type="SAM" id="MobiDB-lite"/>
    </source>
</evidence>
<dbReference type="PROSITE" id="PS00178">
    <property type="entry name" value="AA_TRNA_LIGASE_I"/>
    <property type="match status" value="1"/>
</dbReference>
<dbReference type="Gene3D" id="1.20.1050.130">
    <property type="match status" value="1"/>
</dbReference>
<evidence type="ECO:0000256" key="2">
    <source>
        <dbReference type="ARBA" id="ARBA00008927"/>
    </source>
</evidence>
<feature type="domain" description="Glutamyl/glutaminyl-tRNA synthetase class Ib anti-codon binding" evidence="17">
    <location>
        <begin position="494"/>
        <end position="586"/>
    </location>
</feature>
<comment type="catalytic activity">
    <reaction evidence="12">
        <text>tRNA(Glu) + L-glutamate + ATP = L-glutamyl-tRNA(Glu) + AMP + diphosphate</text>
        <dbReference type="Rhea" id="RHEA:23540"/>
        <dbReference type="Rhea" id="RHEA-COMP:9663"/>
        <dbReference type="Rhea" id="RHEA-COMP:9680"/>
        <dbReference type="ChEBI" id="CHEBI:29985"/>
        <dbReference type="ChEBI" id="CHEBI:30616"/>
        <dbReference type="ChEBI" id="CHEBI:33019"/>
        <dbReference type="ChEBI" id="CHEBI:78442"/>
        <dbReference type="ChEBI" id="CHEBI:78520"/>
        <dbReference type="ChEBI" id="CHEBI:456215"/>
        <dbReference type="EC" id="6.1.1.17"/>
    </reaction>
</comment>
<dbReference type="NCBIfam" id="TIGR00463">
    <property type="entry name" value="gltX_arch"/>
    <property type="match status" value="1"/>
</dbReference>
<keyword evidence="10 13" id="KW-0030">Aminoacyl-tRNA synthetase</keyword>
<comment type="similarity">
    <text evidence="2">Belongs to the class-I aminoacyl-tRNA synthetase family. Glutamate--tRNA ligase type 2 subfamily.</text>
</comment>
<dbReference type="GO" id="GO:0005524">
    <property type="term" value="F:ATP binding"/>
    <property type="evidence" value="ECO:0007669"/>
    <property type="project" value="UniProtKB-KW"/>
</dbReference>
<evidence type="ECO:0000256" key="10">
    <source>
        <dbReference type="ARBA" id="ARBA00023146"/>
    </source>
</evidence>
<organism evidence="19 20">
    <name type="scientific">Thelephora terrestris</name>
    <dbReference type="NCBI Taxonomy" id="56493"/>
    <lineage>
        <taxon>Eukaryota</taxon>
        <taxon>Fungi</taxon>
        <taxon>Dikarya</taxon>
        <taxon>Basidiomycota</taxon>
        <taxon>Agaricomycotina</taxon>
        <taxon>Agaricomycetes</taxon>
        <taxon>Thelephorales</taxon>
        <taxon>Thelephoraceae</taxon>
        <taxon>Thelephora</taxon>
    </lineage>
</organism>
<dbReference type="InterPro" id="IPR000924">
    <property type="entry name" value="Glu/Gln-tRNA-synth"/>
</dbReference>
<name>A0A9P6HP62_9AGAM</name>
<comment type="subcellular location">
    <subcellularLocation>
        <location evidence="1">Cytoplasm</location>
    </subcellularLocation>
</comment>
<dbReference type="FunFam" id="3.90.800.10:FF:000001">
    <property type="entry name" value="Glutamine--tRNA ligase"/>
    <property type="match status" value="1"/>
</dbReference>
<evidence type="ECO:0000256" key="6">
    <source>
        <dbReference type="ARBA" id="ARBA00022598"/>
    </source>
</evidence>
<evidence type="ECO:0000256" key="4">
    <source>
        <dbReference type="ARBA" id="ARBA00022490"/>
    </source>
</evidence>
<evidence type="ECO:0000259" key="15">
    <source>
        <dbReference type="Pfam" id="PF00043"/>
    </source>
</evidence>
<evidence type="ECO:0000256" key="11">
    <source>
        <dbReference type="ARBA" id="ARBA00030865"/>
    </source>
</evidence>
<dbReference type="InterPro" id="IPR020059">
    <property type="entry name" value="Glu/Gln-tRNA-synth_Ib_codon-bd"/>
</dbReference>
<evidence type="ECO:0000256" key="3">
    <source>
        <dbReference type="ARBA" id="ARBA00012835"/>
    </source>
</evidence>
<accession>A0A9P6HP62</accession>
<dbReference type="InterPro" id="IPR004046">
    <property type="entry name" value="GST_C"/>
</dbReference>
<keyword evidence="20" id="KW-1185">Reference proteome</keyword>
<keyword evidence="6 13" id="KW-0436">Ligase</keyword>
<dbReference type="InterPro" id="IPR020058">
    <property type="entry name" value="Glu/Gln-tRNA-synth_Ib_cat-dom"/>
</dbReference>
<dbReference type="GO" id="GO:0006424">
    <property type="term" value="P:glutamyl-tRNA aminoacylation"/>
    <property type="evidence" value="ECO:0007669"/>
    <property type="project" value="InterPro"/>
</dbReference>
<reference evidence="19" key="1">
    <citation type="journal article" date="2020" name="Nat. Commun.">
        <title>Large-scale genome sequencing of mycorrhizal fungi provides insights into the early evolution of symbiotic traits.</title>
        <authorList>
            <person name="Miyauchi S."/>
            <person name="Kiss E."/>
            <person name="Kuo A."/>
            <person name="Drula E."/>
            <person name="Kohler A."/>
            <person name="Sanchez-Garcia M."/>
            <person name="Morin E."/>
            <person name="Andreopoulos B."/>
            <person name="Barry K.W."/>
            <person name="Bonito G."/>
            <person name="Buee M."/>
            <person name="Carver A."/>
            <person name="Chen C."/>
            <person name="Cichocki N."/>
            <person name="Clum A."/>
            <person name="Culley D."/>
            <person name="Crous P.W."/>
            <person name="Fauchery L."/>
            <person name="Girlanda M."/>
            <person name="Hayes R.D."/>
            <person name="Keri Z."/>
            <person name="LaButti K."/>
            <person name="Lipzen A."/>
            <person name="Lombard V."/>
            <person name="Magnuson J."/>
            <person name="Maillard F."/>
            <person name="Murat C."/>
            <person name="Nolan M."/>
            <person name="Ohm R.A."/>
            <person name="Pangilinan J."/>
            <person name="Pereira M.F."/>
            <person name="Perotto S."/>
            <person name="Peter M."/>
            <person name="Pfister S."/>
            <person name="Riley R."/>
            <person name="Sitrit Y."/>
            <person name="Stielow J.B."/>
            <person name="Szollosi G."/>
            <person name="Zifcakova L."/>
            <person name="Stursova M."/>
            <person name="Spatafora J.W."/>
            <person name="Tedersoo L."/>
            <person name="Vaario L.M."/>
            <person name="Yamada A."/>
            <person name="Yan M."/>
            <person name="Wang P."/>
            <person name="Xu J."/>
            <person name="Bruns T."/>
            <person name="Baldrian P."/>
            <person name="Vilgalys R."/>
            <person name="Dunand C."/>
            <person name="Henrissat B."/>
            <person name="Grigoriev I.V."/>
            <person name="Hibbett D."/>
            <person name="Nagy L.G."/>
            <person name="Martin F.M."/>
        </authorList>
    </citation>
    <scope>NUCLEOTIDE SEQUENCE</scope>
    <source>
        <strain evidence="19">UH-Tt-Lm1</strain>
    </source>
</reference>
<feature type="region of interest" description="Disordered" evidence="14">
    <location>
        <begin position="698"/>
        <end position="743"/>
    </location>
</feature>
<evidence type="ECO:0000256" key="7">
    <source>
        <dbReference type="ARBA" id="ARBA00022741"/>
    </source>
</evidence>
<evidence type="ECO:0000259" key="17">
    <source>
        <dbReference type="Pfam" id="PF03950"/>
    </source>
</evidence>
<dbReference type="InterPro" id="IPR014729">
    <property type="entry name" value="Rossmann-like_a/b/a_fold"/>
</dbReference>
<dbReference type="GO" id="GO:0017102">
    <property type="term" value="C:methionyl glutamyl tRNA synthetase complex"/>
    <property type="evidence" value="ECO:0007669"/>
    <property type="project" value="UniProtKB-ARBA"/>
</dbReference>
<protein>
    <recommendedName>
        <fullName evidence="3">glutamate--tRNA ligase</fullName>
        <ecNumber evidence="3">6.1.1.17</ecNumber>
    </recommendedName>
    <alternativeName>
        <fullName evidence="11">Glutamyl-tRNA synthetase</fullName>
    </alternativeName>
</protein>
<sequence length="770" mass="86499">MSLTLSSTLSPFPYAAAALAVYTKHAELIFDDASTDVSLDLGGTVISGEEKIVEELAKAGGLSSDSTKTPALVSSARALAKTTSHTEVVAALEDFDNRLAYRTFLVGHDIGATDFVLWAALKVNLKAIGLSKGGQYPHLQRLFTYIDTLSTTKNVLDALVQSKAKARSSNKAAASFALGLQGAKEGEVVTRFPPEPSGYLHIGHTKAAILNQHFAKMYKGKLLIRFDDTNPTKERAEFEETILEDLALLDIRGDKVSHTSDHFDILYDLAVKLIKLGKAYADDTEQMQMRQERMDGIASKRRDNSVEETLQHFEEMRLGTDGGLKWCIRAKISVDNLNKAMRDPVIYRCNVLPHHRTGDKWKIYPTYDFACPVVDSIEGVTHALRTNEYRDRNPQYFWMIEALDLRPVNIWDFSRLNFIYTLLSKRKLHWFVDNDLVRGWDDPRFPTVRGILRRGMTVQALKEFMLSQGPSQAIVSLEWDSLWTLNKKIIDPIAPRFWAISKDKLVTVTIKDGPSTPEIKTLPKHKKNPEVGEKQTVYTSTILLEQEDAASFEEQEEITLMDWGNAFVRSKAVGADGTVTAIEMDLNLDGDFRKTKKKITWLAQPAAEHPLVDVTLLDYDYLITKKKLEENDELKDFVSPVTEFRFEAYADSNVKELKKGDIIQFERKGYYIFDGTTGDGDAQRLEFIHIPDGKQASLASKHIPSETPIPKEKPAKGGGKKDKQPQPQQSAAPANTDLPSMYKVDPVYGKDVNFETDGLKMYKVDNVYEA</sequence>
<keyword evidence="7 13" id="KW-0547">Nucleotide-binding</keyword>
<dbReference type="EC" id="6.1.1.17" evidence="3"/>
<dbReference type="Pfam" id="PF20974">
    <property type="entry name" value="tRNA-synt_1c_C2"/>
    <property type="match status" value="1"/>
</dbReference>
<dbReference type="InterPro" id="IPR020056">
    <property type="entry name" value="Rbsml_bL25/Gln-tRNA_synth_N"/>
</dbReference>
<dbReference type="PRINTS" id="PR00987">
    <property type="entry name" value="TRNASYNTHGLU"/>
</dbReference>
<evidence type="ECO:0000256" key="8">
    <source>
        <dbReference type="ARBA" id="ARBA00022840"/>
    </source>
</evidence>
<gene>
    <name evidence="19" type="ORF">BJ322DRAFT_1027184</name>
</gene>
<dbReference type="SUPFAM" id="SSF50715">
    <property type="entry name" value="Ribosomal protein L25-like"/>
    <property type="match status" value="1"/>
</dbReference>
<evidence type="ECO:0000256" key="1">
    <source>
        <dbReference type="ARBA" id="ARBA00004496"/>
    </source>
</evidence>
<dbReference type="InterPro" id="IPR011035">
    <property type="entry name" value="Ribosomal_bL25/Gln-tRNA_synth"/>
</dbReference>
<dbReference type="SUPFAM" id="SSF52374">
    <property type="entry name" value="Nucleotidylyl transferase"/>
    <property type="match status" value="1"/>
</dbReference>
<dbReference type="InterPro" id="IPR020061">
    <property type="entry name" value="Glu_tRNA_lig_a-bdl"/>
</dbReference>
<evidence type="ECO:0000259" key="18">
    <source>
        <dbReference type="Pfam" id="PF20974"/>
    </source>
</evidence>
<dbReference type="PANTHER" id="PTHR43097">
    <property type="entry name" value="GLUTAMINE-TRNA LIGASE"/>
    <property type="match status" value="1"/>
</dbReference>
<dbReference type="Pfam" id="PF00749">
    <property type="entry name" value="tRNA-synt_1c"/>
    <property type="match status" value="1"/>
</dbReference>
<dbReference type="Pfam" id="PF03950">
    <property type="entry name" value="tRNA-synt_1c_C"/>
    <property type="match status" value="1"/>
</dbReference>
<dbReference type="GO" id="GO:0004818">
    <property type="term" value="F:glutamate-tRNA ligase activity"/>
    <property type="evidence" value="ECO:0007669"/>
    <property type="project" value="UniProtKB-EC"/>
</dbReference>
<keyword evidence="4" id="KW-0963">Cytoplasm</keyword>
<feature type="domain" description="Glutamyl/glutaminyl-tRNA synthetase class Ib catalytic" evidence="16">
    <location>
        <begin position="187"/>
        <end position="491"/>
    </location>
</feature>
<evidence type="ECO:0000313" key="20">
    <source>
        <dbReference type="Proteomes" id="UP000736335"/>
    </source>
</evidence>
<dbReference type="InterPro" id="IPR050132">
    <property type="entry name" value="Gln/Glu-tRNA_Ligase"/>
</dbReference>
<dbReference type="Pfam" id="PF00043">
    <property type="entry name" value="GST_C"/>
    <property type="match status" value="1"/>
</dbReference>
<feature type="compositionally biased region" description="Basic and acidic residues" evidence="14">
    <location>
        <begin position="709"/>
        <end position="724"/>
    </location>
</feature>